<feature type="compositionally biased region" description="Basic and acidic residues" evidence="1">
    <location>
        <begin position="1"/>
        <end position="19"/>
    </location>
</feature>
<feature type="compositionally biased region" description="Acidic residues" evidence="1">
    <location>
        <begin position="205"/>
        <end position="214"/>
    </location>
</feature>
<dbReference type="Proteomes" id="UP000326924">
    <property type="component" value="Unassembled WGS sequence"/>
</dbReference>
<name>A0A5J5ED89_9PEZI</name>
<evidence type="ECO:0000313" key="2">
    <source>
        <dbReference type="EMBL" id="KAA8893181.1"/>
    </source>
</evidence>
<dbReference type="InParanoid" id="A0A5J5ED89"/>
<evidence type="ECO:0000313" key="3">
    <source>
        <dbReference type="Proteomes" id="UP000326924"/>
    </source>
</evidence>
<organism evidence="2 3">
    <name type="scientific">Sphaerosporella brunnea</name>
    <dbReference type="NCBI Taxonomy" id="1250544"/>
    <lineage>
        <taxon>Eukaryota</taxon>
        <taxon>Fungi</taxon>
        <taxon>Dikarya</taxon>
        <taxon>Ascomycota</taxon>
        <taxon>Pezizomycotina</taxon>
        <taxon>Pezizomycetes</taxon>
        <taxon>Pezizales</taxon>
        <taxon>Pyronemataceae</taxon>
        <taxon>Sphaerosporella</taxon>
    </lineage>
</organism>
<dbReference type="AlphaFoldDB" id="A0A5J5ED89"/>
<evidence type="ECO:0000256" key="1">
    <source>
        <dbReference type="SAM" id="MobiDB-lite"/>
    </source>
</evidence>
<protein>
    <submittedName>
        <fullName evidence="2">Uncharacterized protein</fullName>
    </submittedName>
</protein>
<keyword evidence="3" id="KW-1185">Reference proteome</keyword>
<accession>A0A5J5ED89</accession>
<dbReference type="OrthoDB" id="5387651at2759"/>
<feature type="compositionally biased region" description="Basic and acidic residues" evidence="1">
    <location>
        <begin position="109"/>
        <end position="130"/>
    </location>
</feature>
<sequence>PPPRKTDAGEPNHKSECGTKKMNQKPGATKAKFSSITGPEILYDGDSQALLFECWTSLNAQRGALRKEMMMIRRKKVMTLPSANYGYGDSEDELEADDSGEEKEETEEDRQKKEREEQQRLEEEAKKKEEEKKSKLLEFIDGCLDKAARACENAAYLWLKGEGCMGHVVFITQRMMEAVQRVSVELQPPAEEDPTLGQDAKVEDEGFDDSEEFD</sequence>
<feature type="region of interest" description="Disordered" evidence="1">
    <location>
        <begin position="82"/>
        <end position="130"/>
    </location>
</feature>
<feature type="compositionally biased region" description="Acidic residues" evidence="1">
    <location>
        <begin position="89"/>
        <end position="108"/>
    </location>
</feature>
<comment type="caution">
    <text evidence="2">The sequence shown here is derived from an EMBL/GenBank/DDBJ whole genome shotgun (WGS) entry which is preliminary data.</text>
</comment>
<reference evidence="2 3" key="1">
    <citation type="submission" date="2019-09" db="EMBL/GenBank/DDBJ databases">
        <title>Draft genome of the ectomycorrhizal ascomycete Sphaerosporella brunnea.</title>
        <authorList>
            <consortium name="DOE Joint Genome Institute"/>
            <person name="Benucci G.M."/>
            <person name="Marozzi G."/>
            <person name="Antonielli L."/>
            <person name="Sanchez S."/>
            <person name="Marco P."/>
            <person name="Wang X."/>
            <person name="Falini L.B."/>
            <person name="Barry K."/>
            <person name="Haridas S."/>
            <person name="Lipzen A."/>
            <person name="Labutti K."/>
            <person name="Grigoriev I.V."/>
            <person name="Murat C."/>
            <person name="Martin F."/>
            <person name="Albertini E."/>
            <person name="Donnini D."/>
            <person name="Bonito G."/>
        </authorList>
    </citation>
    <scope>NUCLEOTIDE SEQUENCE [LARGE SCALE GENOMIC DNA]</scope>
    <source>
        <strain evidence="2 3">Sb_GMNB300</strain>
    </source>
</reference>
<feature type="region of interest" description="Disordered" evidence="1">
    <location>
        <begin position="1"/>
        <end position="39"/>
    </location>
</feature>
<feature type="region of interest" description="Disordered" evidence="1">
    <location>
        <begin position="184"/>
        <end position="214"/>
    </location>
</feature>
<feature type="non-terminal residue" evidence="2">
    <location>
        <position position="1"/>
    </location>
</feature>
<gene>
    <name evidence="2" type="ORF">FN846DRAFT_754658</name>
</gene>
<dbReference type="EMBL" id="VXIS01000485">
    <property type="protein sequence ID" value="KAA8893181.1"/>
    <property type="molecule type" value="Genomic_DNA"/>
</dbReference>
<feature type="non-terminal residue" evidence="2">
    <location>
        <position position="214"/>
    </location>
</feature>
<proteinExistence type="predicted"/>